<name>A0A318RSC9_WILLI</name>
<protein>
    <submittedName>
        <fullName evidence="2">Quinol monooxygenase YgiN</fullName>
    </submittedName>
</protein>
<keyword evidence="2" id="KW-0503">Monooxygenase</keyword>
<proteinExistence type="predicted"/>
<sequence length="98" mass="10813">MSLTALLEVKFKPEALEEATAVFKRALNETRAFDGCESVEVLVDAADPTRWVILERWASVEQDAKYREFRAGEGAITELGPLLAGAPSLTSYHTDDNI</sequence>
<keyword evidence="2" id="KW-0560">Oxidoreductase</keyword>
<organism evidence="2 3">
    <name type="scientific">Williamsia limnetica</name>
    <dbReference type="NCBI Taxonomy" id="882452"/>
    <lineage>
        <taxon>Bacteria</taxon>
        <taxon>Bacillati</taxon>
        <taxon>Actinomycetota</taxon>
        <taxon>Actinomycetes</taxon>
        <taxon>Mycobacteriales</taxon>
        <taxon>Nocardiaceae</taxon>
        <taxon>Williamsia</taxon>
    </lineage>
</organism>
<dbReference type="GO" id="GO:0004497">
    <property type="term" value="F:monooxygenase activity"/>
    <property type="evidence" value="ECO:0007669"/>
    <property type="project" value="UniProtKB-KW"/>
</dbReference>
<dbReference type="Proteomes" id="UP000247591">
    <property type="component" value="Unassembled WGS sequence"/>
</dbReference>
<keyword evidence="3" id="KW-1185">Reference proteome</keyword>
<dbReference type="PROSITE" id="PS51725">
    <property type="entry name" value="ABM"/>
    <property type="match status" value="1"/>
</dbReference>
<dbReference type="Pfam" id="PF03992">
    <property type="entry name" value="ABM"/>
    <property type="match status" value="1"/>
</dbReference>
<evidence type="ECO:0000259" key="1">
    <source>
        <dbReference type="PROSITE" id="PS51725"/>
    </source>
</evidence>
<dbReference type="RefSeq" id="WP_110469042.1">
    <property type="nucleotide sequence ID" value="NZ_QJSP01000004.1"/>
</dbReference>
<dbReference type="InterPro" id="IPR011008">
    <property type="entry name" value="Dimeric_a/b-barrel"/>
</dbReference>
<gene>
    <name evidence="2" type="ORF">DFR67_104173</name>
</gene>
<evidence type="ECO:0000313" key="2">
    <source>
        <dbReference type="EMBL" id="PYE18594.1"/>
    </source>
</evidence>
<reference evidence="2 3" key="1">
    <citation type="submission" date="2018-06" db="EMBL/GenBank/DDBJ databases">
        <title>Genomic Encyclopedia of Type Strains, Phase IV (KMG-IV): sequencing the most valuable type-strain genomes for metagenomic binning, comparative biology and taxonomic classification.</title>
        <authorList>
            <person name="Goeker M."/>
        </authorList>
    </citation>
    <scope>NUCLEOTIDE SEQUENCE [LARGE SCALE GENOMIC DNA]</scope>
    <source>
        <strain evidence="2 3">DSM 45521</strain>
    </source>
</reference>
<feature type="domain" description="ABM" evidence="1">
    <location>
        <begin position="3"/>
        <end position="92"/>
    </location>
</feature>
<comment type="caution">
    <text evidence="2">The sequence shown here is derived from an EMBL/GenBank/DDBJ whole genome shotgun (WGS) entry which is preliminary data.</text>
</comment>
<dbReference type="AlphaFoldDB" id="A0A318RSC9"/>
<dbReference type="OrthoDB" id="7867302at2"/>
<dbReference type="EMBL" id="QJSP01000004">
    <property type="protein sequence ID" value="PYE18594.1"/>
    <property type="molecule type" value="Genomic_DNA"/>
</dbReference>
<accession>A0A318RSC9</accession>
<evidence type="ECO:0000313" key="3">
    <source>
        <dbReference type="Proteomes" id="UP000247591"/>
    </source>
</evidence>
<dbReference type="InterPro" id="IPR007138">
    <property type="entry name" value="ABM_dom"/>
</dbReference>
<dbReference type="SUPFAM" id="SSF54909">
    <property type="entry name" value="Dimeric alpha+beta barrel"/>
    <property type="match status" value="1"/>
</dbReference>
<dbReference type="Gene3D" id="3.30.70.100">
    <property type="match status" value="1"/>
</dbReference>